<dbReference type="InterPro" id="IPR009057">
    <property type="entry name" value="Homeodomain-like_sf"/>
</dbReference>
<dbReference type="Pfam" id="PF00440">
    <property type="entry name" value="TetR_N"/>
    <property type="match status" value="1"/>
</dbReference>
<dbReference type="InterPro" id="IPR050109">
    <property type="entry name" value="HTH-type_TetR-like_transc_reg"/>
</dbReference>
<dbReference type="PANTHER" id="PTHR30055:SF226">
    <property type="entry name" value="HTH-TYPE TRANSCRIPTIONAL REGULATOR PKSA"/>
    <property type="match status" value="1"/>
</dbReference>
<comment type="caution">
    <text evidence="5">The sequence shown here is derived from an EMBL/GenBank/DDBJ whole genome shotgun (WGS) entry which is preliminary data.</text>
</comment>
<evidence type="ECO:0000256" key="3">
    <source>
        <dbReference type="SAM" id="MobiDB-lite"/>
    </source>
</evidence>
<dbReference type="EMBL" id="VFML01000002">
    <property type="protein sequence ID" value="TQI94060.1"/>
    <property type="molecule type" value="Genomic_DNA"/>
</dbReference>
<dbReference type="PRINTS" id="PR00455">
    <property type="entry name" value="HTHTETR"/>
</dbReference>
<dbReference type="GO" id="GO:0000976">
    <property type="term" value="F:transcription cis-regulatory region binding"/>
    <property type="evidence" value="ECO:0007669"/>
    <property type="project" value="TreeGrafter"/>
</dbReference>
<feature type="region of interest" description="Disordered" evidence="3">
    <location>
        <begin position="1"/>
        <end position="25"/>
    </location>
</feature>
<dbReference type="Gene3D" id="1.10.357.10">
    <property type="entry name" value="Tetracycline Repressor, domain 2"/>
    <property type="match status" value="1"/>
</dbReference>
<dbReference type="GO" id="GO:0003700">
    <property type="term" value="F:DNA-binding transcription factor activity"/>
    <property type="evidence" value="ECO:0007669"/>
    <property type="project" value="TreeGrafter"/>
</dbReference>
<name>A0A542CTE7_AMYCI</name>
<dbReference type="PANTHER" id="PTHR30055">
    <property type="entry name" value="HTH-TYPE TRANSCRIPTIONAL REGULATOR RUTR"/>
    <property type="match status" value="1"/>
</dbReference>
<dbReference type="InterPro" id="IPR001647">
    <property type="entry name" value="HTH_TetR"/>
</dbReference>
<evidence type="ECO:0000259" key="4">
    <source>
        <dbReference type="PROSITE" id="PS50977"/>
    </source>
</evidence>
<keyword evidence="1 2" id="KW-0238">DNA-binding</keyword>
<feature type="DNA-binding region" description="H-T-H motif" evidence="2">
    <location>
        <begin position="48"/>
        <end position="67"/>
    </location>
</feature>
<dbReference type="Proteomes" id="UP000320876">
    <property type="component" value="Unassembled WGS sequence"/>
</dbReference>
<organism evidence="5 6">
    <name type="scientific">Amycolatopsis cihanbeyliensis</name>
    <dbReference type="NCBI Taxonomy" id="1128664"/>
    <lineage>
        <taxon>Bacteria</taxon>
        <taxon>Bacillati</taxon>
        <taxon>Actinomycetota</taxon>
        <taxon>Actinomycetes</taxon>
        <taxon>Pseudonocardiales</taxon>
        <taxon>Pseudonocardiaceae</taxon>
        <taxon>Amycolatopsis</taxon>
    </lineage>
</organism>
<proteinExistence type="predicted"/>
<evidence type="ECO:0000256" key="1">
    <source>
        <dbReference type="ARBA" id="ARBA00023125"/>
    </source>
</evidence>
<protein>
    <submittedName>
        <fullName evidence="5">TetR family transcriptional regulator</fullName>
    </submittedName>
</protein>
<keyword evidence="6" id="KW-1185">Reference proteome</keyword>
<feature type="domain" description="HTH tetR-type" evidence="4">
    <location>
        <begin position="25"/>
        <end position="85"/>
    </location>
</feature>
<dbReference type="AlphaFoldDB" id="A0A542CTE7"/>
<reference evidence="5 6" key="1">
    <citation type="submission" date="2019-06" db="EMBL/GenBank/DDBJ databases">
        <title>Sequencing the genomes of 1000 actinobacteria strains.</title>
        <authorList>
            <person name="Klenk H.-P."/>
        </authorList>
    </citation>
    <scope>NUCLEOTIDE SEQUENCE [LARGE SCALE GENOMIC DNA]</scope>
    <source>
        <strain evidence="5 6">DSM 45679</strain>
    </source>
</reference>
<gene>
    <name evidence="5" type="ORF">FB471_6211</name>
</gene>
<dbReference type="SUPFAM" id="SSF46689">
    <property type="entry name" value="Homeodomain-like"/>
    <property type="match status" value="1"/>
</dbReference>
<feature type="compositionally biased region" description="Basic and acidic residues" evidence="3">
    <location>
        <begin position="12"/>
        <end position="25"/>
    </location>
</feature>
<evidence type="ECO:0000313" key="5">
    <source>
        <dbReference type="EMBL" id="TQI94060.1"/>
    </source>
</evidence>
<dbReference type="PROSITE" id="PS50977">
    <property type="entry name" value="HTH_TETR_2"/>
    <property type="match status" value="1"/>
</dbReference>
<evidence type="ECO:0000256" key="2">
    <source>
        <dbReference type="PROSITE-ProRule" id="PRU00335"/>
    </source>
</evidence>
<sequence length="221" mass="24447">MSVARNGSNGERGGRPGRTQEERSAAMRQRLLDATIECLVEYGYSGTTTTKVADRAGVTRGAQVHHFPTKTDLVVSAIRHLAAKRTELAFGELERLRSSADPVGDALDLLWEMHQGPVFSATVELWVAARTDPELRRHMSVVEPIATSSLVEFGKALLPDYAEHPEFLHAVYTAMDVVRGILIASWATRDQAELDARWARGSKHLRILFDALMYRAGHTPS</sequence>
<accession>A0A542CTE7</accession>
<evidence type="ECO:0000313" key="6">
    <source>
        <dbReference type="Proteomes" id="UP000320876"/>
    </source>
</evidence>